<keyword evidence="3" id="KW-1185">Reference proteome</keyword>
<dbReference type="PANTHER" id="PTHR12526">
    <property type="entry name" value="GLYCOSYLTRANSFERASE"/>
    <property type="match status" value="1"/>
</dbReference>
<organism evidence="2 3">
    <name type="scientific">Ruegeria conchae</name>
    <dbReference type="NCBI Taxonomy" id="981384"/>
    <lineage>
        <taxon>Bacteria</taxon>
        <taxon>Pseudomonadati</taxon>
        <taxon>Pseudomonadota</taxon>
        <taxon>Alphaproteobacteria</taxon>
        <taxon>Rhodobacterales</taxon>
        <taxon>Roseobacteraceae</taxon>
        <taxon>Ruegeria</taxon>
    </lineage>
</organism>
<dbReference type="RefSeq" id="WP_010441225.1">
    <property type="nucleotide sequence ID" value="NZ_AEYW01000012.1"/>
</dbReference>
<comment type="caution">
    <text evidence="2">The sequence shown here is derived from an EMBL/GenBank/DDBJ whole genome shotgun (WGS) entry which is preliminary data.</text>
</comment>
<dbReference type="PANTHER" id="PTHR12526:SF630">
    <property type="entry name" value="GLYCOSYLTRANSFERASE"/>
    <property type="match status" value="1"/>
</dbReference>
<evidence type="ECO:0000313" key="2">
    <source>
        <dbReference type="EMBL" id="RLK07379.1"/>
    </source>
</evidence>
<evidence type="ECO:0000313" key="3">
    <source>
        <dbReference type="Proteomes" id="UP000271700"/>
    </source>
</evidence>
<name>A0A497ZF84_9RHOB</name>
<gene>
    <name evidence="2" type="ORF">CLV75_2500</name>
</gene>
<dbReference type="EMBL" id="RCCT01000003">
    <property type="protein sequence ID" value="RLK07379.1"/>
    <property type="molecule type" value="Genomic_DNA"/>
</dbReference>
<dbReference type="GO" id="GO:0016757">
    <property type="term" value="F:glycosyltransferase activity"/>
    <property type="evidence" value="ECO:0007669"/>
    <property type="project" value="InterPro"/>
</dbReference>
<dbReference type="AlphaFoldDB" id="A0A497ZF84"/>
<keyword evidence="2" id="KW-0808">Transferase</keyword>
<dbReference type="Proteomes" id="UP000271700">
    <property type="component" value="Unassembled WGS sequence"/>
</dbReference>
<accession>A0A497ZF84</accession>
<feature type="domain" description="Glycosyl transferase family 1" evidence="1">
    <location>
        <begin position="219"/>
        <end position="384"/>
    </location>
</feature>
<dbReference type="Gene3D" id="3.40.50.2000">
    <property type="entry name" value="Glycogen Phosphorylase B"/>
    <property type="match status" value="1"/>
</dbReference>
<dbReference type="Pfam" id="PF00534">
    <property type="entry name" value="Glycos_transf_1"/>
    <property type="match status" value="1"/>
</dbReference>
<dbReference type="STRING" id="981384.GCA_000192475_02097"/>
<proteinExistence type="predicted"/>
<dbReference type="OrthoDB" id="503550at2"/>
<dbReference type="InterPro" id="IPR001296">
    <property type="entry name" value="Glyco_trans_1"/>
</dbReference>
<dbReference type="SUPFAM" id="SSF53756">
    <property type="entry name" value="UDP-Glycosyltransferase/glycogen phosphorylase"/>
    <property type="match status" value="1"/>
</dbReference>
<sequence length="411" mass="46751">METEKHGTLLLYAPAPLYSQNDTLFAEDQALNGLRLWAKSFERVMVMMPLMKGTPPQGWSSIEISKHLLDRVEIIPMPEAFRPDQFYRQLRATRRRIAGYIAQADYLSFAIGGLFGDWGLVSCSVAVQMNRPHAVWTDSVHSQVVWRTRNEGNWRRRLMARVTYLPMVVYERKAIRQANLGLFHGRDTFETYKQYSINPQIVHDIHYSAEDHITETALNRKIEGAQSGPIKIVYTGRAEELKGPLDWIEVLENLASDGIDFQATWLGGGSQMSRMKERIARSGLSDRVRTPGFVSDREEVLKAIQEAHIFLFCHKTPESPRCLIEALISGTPLIGYDSVYARDLVDVHQGGKFAKIGEIDKLSSLIEELEIDRTFLADLITKAKLDGEPFDDEAVFIHRSDLIKKHLPVNP</sequence>
<reference evidence="2 3" key="1">
    <citation type="submission" date="2018-10" db="EMBL/GenBank/DDBJ databases">
        <title>Genomic Encyclopedia of Archaeal and Bacterial Type Strains, Phase II (KMG-II): from individual species to whole genera.</title>
        <authorList>
            <person name="Goeker M."/>
        </authorList>
    </citation>
    <scope>NUCLEOTIDE SEQUENCE [LARGE SCALE GENOMIC DNA]</scope>
    <source>
        <strain evidence="2 3">DSM 29317</strain>
    </source>
</reference>
<protein>
    <submittedName>
        <fullName evidence="2">Glycosyltransferase involved in cell wall biosynthesis</fullName>
    </submittedName>
</protein>
<evidence type="ECO:0000259" key="1">
    <source>
        <dbReference type="Pfam" id="PF00534"/>
    </source>
</evidence>